<comment type="similarity">
    <text evidence="1 9 11">Belongs to the peptidase A8 family.</text>
</comment>
<dbReference type="EC" id="3.4.23.36" evidence="9"/>
<dbReference type="AlphaFoldDB" id="A0A849BJP8"/>
<organism evidence="13 14">
    <name type="scientific">Pseudokineococcus marinus</name>
    <dbReference type="NCBI Taxonomy" id="351215"/>
    <lineage>
        <taxon>Bacteria</taxon>
        <taxon>Bacillati</taxon>
        <taxon>Actinomycetota</taxon>
        <taxon>Actinomycetes</taxon>
        <taxon>Kineosporiales</taxon>
        <taxon>Kineosporiaceae</taxon>
        <taxon>Pseudokineococcus</taxon>
    </lineage>
</organism>
<comment type="pathway">
    <text evidence="9">Protein modification; lipoprotein biosynthesis (signal peptide cleavage).</text>
</comment>
<feature type="region of interest" description="Disordered" evidence="12">
    <location>
        <begin position="201"/>
        <end position="252"/>
    </location>
</feature>
<evidence type="ECO:0000256" key="8">
    <source>
        <dbReference type="ARBA" id="ARBA00023136"/>
    </source>
</evidence>
<feature type="active site" evidence="9">
    <location>
        <position position="165"/>
    </location>
</feature>
<proteinExistence type="inferred from homology"/>
<feature type="compositionally biased region" description="Pro residues" evidence="12">
    <location>
        <begin position="30"/>
        <end position="41"/>
    </location>
</feature>
<dbReference type="EMBL" id="JABEMA010000074">
    <property type="protein sequence ID" value="NNH22851.1"/>
    <property type="molecule type" value="Genomic_DNA"/>
</dbReference>
<evidence type="ECO:0000256" key="4">
    <source>
        <dbReference type="ARBA" id="ARBA00022692"/>
    </source>
</evidence>
<dbReference type="GO" id="GO:0006508">
    <property type="term" value="P:proteolysis"/>
    <property type="evidence" value="ECO:0007669"/>
    <property type="project" value="UniProtKB-KW"/>
</dbReference>
<evidence type="ECO:0000256" key="3">
    <source>
        <dbReference type="ARBA" id="ARBA00022670"/>
    </source>
</evidence>
<feature type="compositionally biased region" description="Low complexity" evidence="12">
    <location>
        <begin position="226"/>
        <end position="243"/>
    </location>
</feature>
<keyword evidence="14" id="KW-1185">Reference proteome</keyword>
<feature type="transmembrane region" description="Helical" evidence="9">
    <location>
        <begin position="132"/>
        <end position="149"/>
    </location>
</feature>
<feature type="compositionally biased region" description="Basic and acidic residues" evidence="12">
    <location>
        <begin position="201"/>
        <end position="225"/>
    </location>
</feature>
<dbReference type="PANTHER" id="PTHR33695:SF1">
    <property type="entry name" value="LIPOPROTEIN SIGNAL PEPTIDASE"/>
    <property type="match status" value="1"/>
</dbReference>
<dbReference type="GO" id="GO:0004190">
    <property type="term" value="F:aspartic-type endopeptidase activity"/>
    <property type="evidence" value="ECO:0007669"/>
    <property type="project" value="UniProtKB-UniRule"/>
</dbReference>
<dbReference type="PANTHER" id="PTHR33695">
    <property type="entry name" value="LIPOPROTEIN SIGNAL PEPTIDASE"/>
    <property type="match status" value="1"/>
</dbReference>
<dbReference type="NCBIfam" id="TIGR00077">
    <property type="entry name" value="lspA"/>
    <property type="match status" value="1"/>
</dbReference>
<keyword evidence="7 9" id="KW-1133">Transmembrane helix</keyword>
<dbReference type="InterPro" id="IPR001872">
    <property type="entry name" value="Peptidase_A8"/>
</dbReference>
<dbReference type="Proteomes" id="UP000555552">
    <property type="component" value="Unassembled WGS sequence"/>
</dbReference>
<evidence type="ECO:0000256" key="12">
    <source>
        <dbReference type="SAM" id="MobiDB-lite"/>
    </source>
</evidence>
<comment type="function">
    <text evidence="9 10">This protein specifically catalyzes the removal of signal peptides from prolipoproteins.</text>
</comment>
<feature type="transmembrane region" description="Helical" evidence="9">
    <location>
        <begin position="49"/>
        <end position="67"/>
    </location>
</feature>
<dbReference type="UniPathway" id="UPA00665"/>
<evidence type="ECO:0000256" key="10">
    <source>
        <dbReference type="RuleBase" id="RU000594"/>
    </source>
</evidence>
<feature type="transmembrane region" description="Helical" evidence="9">
    <location>
        <begin position="98"/>
        <end position="125"/>
    </location>
</feature>
<evidence type="ECO:0000256" key="2">
    <source>
        <dbReference type="ARBA" id="ARBA00022475"/>
    </source>
</evidence>
<feature type="transmembrane region" description="Helical" evidence="9">
    <location>
        <begin position="174"/>
        <end position="194"/>
    </location>
</feature>
<feature type="active site" evidence="9">
    <location>
        <position position="179"/>
    </location>
</feature>
<comment type="catalytic activity">
    <reaction evidence="9 10">
        <text>Release of signal peptides from bacterial membrane prolipoproteins. Hydrolyzes -Xaa-Yaa-Zaa-|-(S,diacylglyceryl)Cys-, in which Xaa is hydrophobic (preferably Leu), and Yaa (Ala or Ser) and Zaa (Gly or Ala) have small, neutral side chains.</text>
        <dbReference type="EC" id="3.4.23.36"/>
    </reaction>
</comment>
<keyword evidence="8 9" id="KW-0472">Membrane</keyword>
<reference evidence="13 14" key="1">
    <citation type="submission" date="2020-05" db="EMBL/GenBank/DDBJ databases">
        <title>MicrobeNet Type strains.</title>
        <authorList>
            <person name="Nicholson A.C."/>
        </authorList>
    </citation>
    <scope>NUCLEOTIDE SEQUENCE [LARGE SCALE GENOMIC DNA]</scope>
    <source>
        <strain evidence="13 14">JCM 14547</strain>
    </source>
</reference>
<dbReference type="GO" id="GO:0005886">
    <property type="term" value="C:plasma membrane"/>
    <property type="evidence" value="ECO:0007669"/>
    <property type="project" value="UniProtKB-SubCell"/>
</dbReference>
<evidence type="ECO:0000256" key="9">
    <source>
        <dbReference type="HAMAP-Rule" id="MF_00161"/>
    </source>
</evidence>
<dbReference type="Pfam" id="PF01252">
    <property type="entry name" value="Peptidase_A8"/>
    <property type="match status" value="1"/>
</dbReference>
<keyword evidence="5 9" id="KW-0064">Aspartyl protease</keyword>
<keyword evidence="4 9" id="KW-0812">Transmembrane</keyword>
<evidence type="ECO:0000256" key="1">
    <source>
        <dbReference type="ARBA" id="ARBA00006139"/>
    </source>
</evidence>
<gene>
    <name evidence="9 13" type="primary">lspA</name>
    <name evidence="13" type="ORF">HLB09_07050</name>
</gene>
<comment type="caution">
    <text evidence="13">The sequence shown here is derived from an EMBL/GenBank/DDBJ whole genome shotgun (WGS) entry which is preliminary data.</text>
</comment>
<keyword evidence="6 9" id="KW-0378">Hydrolase</keyword>
<evidence type="ECO:0000256" key="7">
    <source>
        <dbReference type="ARBA" id="ARBA00022989"/>
    </source>
</evidence>
<keyword evidence="2 9" id="KW-1003">Cell membrane</keyword>
<dbReference type="PRINTS" id="PR00781">
    <property type="entry name" value="LIPOSIGPTASE"/>
</dbReference>
<evidence type="ECO:0000256" key="5">
    <source>
        <dbReference type="ARBA" id="ARBA00022750"/>
    </source>
</evidence>
<keyword evidence="3 9" id="KW-0645">Protease</keyword>
<evidence type="ECO:0000313" key="14">
    <source>
        <dbReference type="Proteomes" id="UP000555552"/>
    </source>
</evidence>
<dbReference type="HAMAP" id="MF_00161">
    <property type="entry name" value="LspA"/>
    <property type="match status" value="1"/>
</dbReference>
<accession>A0A849BJP8</accession>
<sequence length="252" mass="26507">MTAGTPGPSAADDERPGRPEGGAPLEGPGDAPPTGPDEPAVPPARRRRLLVLLVSVVALVWGLDQLTKALAVSRLTEGEPVELVPGVLDLYLLYNPGAAFSLATGLTWVLTLVAVGVVVAVALMARRLGSRAWAYALGLLLGGALGNLTDRLLREPGFGTGHVVDFLRLPRWPVFNLADSAIVVAAVLVVVLSFRGVGVDGRREPGRREPGRREQGRRERADAAADVRPSSEQPSESSGQPSGDLSEEDRRG</sequence>
<protein>
    <recommendedName>
        <fullName evidence="9">Lipoprotein signal peptidase</fullName>
        <ecNumber evidence="9">3.4.23.36</ecNumber>
    </recommendedName>
    <alternativeName>
        <fullName evidence="9">Prolipoprotein signal peptidase</fullName>
    </alternativeName>
    <alternativeName>
        <fullName evidence="9">Signal peptidase II</fullName>
        <shortName evidence="9">SPase II</shortName>
    </alternativeName>
</protein>
<dbReference type="PROSITE" id="PS00855">
    <property type="entry name" value="SPASE_II"/>
    <property type="match status" value="1"/>
</dbReference>
<comment type="subcellular location">
    <subcellularLocation>
        <location evidence="9">Cell membrane</location>
        <topology evidence="9">Multi-pass membrane protein</topology>
    </subcellularLocation>
</comment>
<feature type="region of interest" description="Disordered" evidence="12">
    <location>
        <begin position="1"/>
        <end position="41"/>
    </location>
</feature>
<name>A0A849BJP8_9ACTN</name>
<evidence type="ECO:0000256" key="11">
    <source>
        <dbReference type="RuleBase" id="RU004181"/>
    </source>
</evidence>
<evidence type="ECO:0000313" key="13">
    <source>
        <dbReference type="EMBL" id="NNH22851.1"/>
    </source>
</evidence>
<evidence type="ECO:0000256" key="6">
    <source>
        <dbReference type="ARBA" id="ARBA00022801"/>
    </source>
</evidence>